<dbReference type="Proteomes" id="UP000460549">
    <property type="component" value="Unassembled WGS sequence"/>
</dbReference>
<name>A0A7X2TPR8_9SPIO</name>
<feature type="signal peptide" evidence="1">
    <location>
        <begin position="1"/>
        <end position="21"/>
    </location>
</feature>
<protein>
    <submittedName>
        <fullName evidence="2">DUF541 domain-containing protein</fullName>
    </submittedName>
</protein>
<reference evidence="2 3" key="1">
    <citation type="submission" date="2019-08" db="EMBL/GenBank/DDBJ databases">
        <title>In-depth cultivation of the pig gut microbiome towards novel bacterial diversity and tailored functional studies.</title>
        <authorList>
            <person name="Wylensek D."/>
            <person name="Hitch T.C.A."/>
            <person name="Clavel T."/>
        </authorList>
    </citation>
    <scope>NUCLEOTIDE SEQUENCE [LARGE SCALE GENOMIC DNA]</scope>
    <source>
        <strain evidence="2 3">NM-380-WT-3C1</strain>
    </source>
</reference>
<sequence length="237" mass="26079">MKFLSVLLLVLLAFTSCSTTKVDSQIMVSGRCELEIDPDMATLSIGVNERGETTKEAQENVNIKLAAVLSILKDEYKIDKNDIKTTNMSVYPEYSWIDGKQVLIGQKASQSIEVTIRNLPLISSIFDDLTEVSGINISNINLDSSKKSEYLSLARKLATDDARKRADDYSANQSLKSGRVISITEKGFDGSRYAIPVNSTAAKSLAMEDAVVESDYHFSKISVSAEVDVVFELESNK</sequence>
<dbReference type="Pfam" id="PF04402">
    <property type="entry name" value="SIMPL"/>
    <property type="match status" value="1"/>
</dbReference>
<dbReference type="PROSITE" id="PS51257">
    <property type="entry name" value="PROKAR_LIPOPROTEIN"/>
    <property type="match status" value="1"/>
</dbReference>
<organism evidence="2 3">
    <name type="scientific">Bullifex porci</name>
    <dbReference type="NCBI Taxonomy" id="2606638"/>
    <lineage>
        <taxon>Bacteria</taxon>
        <taxon>Pseudomonadati</taxon>
        <taxon>Spirochaetota</taxon>
        <taxon>Spirochaetia</taxon>
        <taxon>Spirochaetales</taxon>
        <taxon>Spirochaetaceae</taxon>
        <taxon>Bullifex</taxon>
    </lineage>
</organism>
<evidence type="ECO:0000256" key="1">
    <source>
        <dbReference type="SAM" id="SignalP"/>
    </source>
</evidence>
<keyword evidence="3" id="KW-1185">Reference proteome</keyword>
<dbReference type="PANTHER" id="PTHR34387">
    <property type="entry name" value="SLR1258 PROTEIN"/>
    <property type="match status" value="1"/>
</dbReference>
<evidence type="ECO:0000313" key="3">
    <source>
        <dbReference type="Proteomes" id="UP000460549"/>
    </source>
</evidence>
<dbReference type="InterPro" id="IPR007497">
    <property type="entry name" value="SIMPL/DUF541"/>
</dbReference>
<proteinExistence type="predicted"/>
<evidence type="ECO:0000313" key="2">
    <source>
        <dbReference type="EMBL" id="MSU05721.1"/>
    </source>
</evidence>
<dbReference type="RefSeq" id="WP_154424619.1">
    <property type="nucleotide sequence ID" value="NZ_VUNN01000003.1"/>
</dbReference>
<feature type="chain" id="PRO_5031512954" evidence="1">
    <location>
        <begin position="22"/>
        <end position="237"/>
    </location>
</feature>
<dbReference type="InterPro" id="IPR052022">
    <property type="entry name" value="26kDa_periplasmic_antigen"/>
</dbReference>
<dbReference type="PANTHER" id="PTHR34387:SF1">
    <property type="entry name" value="PERIPLASMIC IMMUNOGENIC PROTEIN"/>
    <property type="match status" value="1"/>
</dbReference>
<keyword evidence="1" id="KW-0732">Signal</keyword>
<accession>A0A7X2TPR8</accession>
<dbReference type="Gene3D" id="3.30.110.170">
    <property type="entry name" value="Protein of unknown function (DUF541), domain 1"/>
    <property type="match status" value="1"/>
</dbReference>
<dbReference type="GO" id="GO:0006974">
    <property type="term" value="P:DNA damage response"/>
    <property type="evidence" value="ECO:0007669"/>
    <property type="project" value="TreeGrafter"/>
</dbReference>
<dbReference type="EMBL" id="VUNN01000003">
    <property type="protein sequence ID" value="MSU05721.1"/>
    <property type="molecule type" value="Genomic_DNA"/>
</dbReference>
<gene>
    <name evidence="2" type="ORF">FYJ80_02865</name>
</gene>
<dbReference type="AlphaFoldDB" id="A0A7X2TPR8"/>
<comment type="caution">
    <text evidence="2">The sequence shown here is derived from an EMBL/GenBank/DDBJ whole genome shotgun (WGS) entry which is preliminary data.</text>
</comment>
<dbReference type="Gene3D" id="3.30.70.2970">
    <property type="entry name" value="Protein of unknown function (DUF541), domain 2"/>
    <property type="match status" value="1"/>
</dbReference>